<dbReference type="Gene3D" id="1.10.3730.10">
    <property type="entry name" value="ProC C-terminal domain-like"/>
    <property type="match status" value="1"/>
</dbReference>
<dbReference type="Gene3D" id="3.40.50.720">
    <property type="entry name" value="NAD(P)-binding Rossmann-like Domain"/>
    <property type="match status" value="1"/>
</dbReference>
<reference evidence="5 6" key="1">
    <citation type="journal article" date="2006" name="Proc. Natl. Acad. Sci. U.S.A.">
        <title>Burkholderia xenovorans LB400 harbors a multi-replicon, 9.73-Mbp genome shaped for versatility.</title>
        <authorList>
            <person name="Chain P.S."/>
            <person name="Denef V.J."/>
            <person name="Konstantinidis K.T."/>
            <person name="Vergez L.M."/>
            <person name="Agullo L."/>
            <person name="Reyes V.L."/>
            <person name="Hauser L."/>
            <person name="Cordova M."/>
            <person name="Gomez L."/>
            <person name="Gonzalez M."/>
            <person name="Land M."/>
            <person name="Lao V."/>
            <person name="Larimer F."/>
            <person name="LiPuma J.J."/>
            <person name="Mahenthiralingam E."/>
            <person name="Malfatti S.A."/>
            <person name="Marx C.J."/>
            <person name="Parnell J.J."/>
            <person name="Ramette A."/>
            <person name="Richardson P."/>
            <person name="Seeger M."/>
            <person name="Smith D."/>
            <person name="Spilker T."/>
            <person name="Sul W.J."/>
            <person name="Tsoi T.V."/>
            <person name="Ulrich L.E."/>
            <person name="Zhulin I.B."/>
            <person name="Tiedje J.M."/>
        </authorList>
    </citation>
    <scope>NUCLEOTIDE SEQUENCE [LARGE SCALE GENOMIC DNA]</scope>
    <source>
        <strain evidence="5 6">LB400</strain>
    </source>
</reference>
<name>Q13MZ7_PARXL</name>
<feature type="binding site" evidence="2">
    <location>
        <begin position="71"/>
        <end position="74"/>
    </location>
    <ligand>
        <name>NADP(+)</name>
        <dbReference type="ChEBI" id="CHEBI:58349"/>
    </ligand>
</feature>
<dbReference type="GO" id="GO:0004735">
    <property type="term" value="F:pyrroline-5-carboxylate reductase activity"/>
    <property type="evidence" value="ECO:0007669"/>
    <property type="project" value="UniProtKB-EC"/>
</dbReference>
<dbReference type="GO" id="GO:0055129">
    <property type="term" value="P:L-proline biosynthetic process"/>
    <property type="evidence" value="ECO:0007669"/>
    <property type="project" value="TreeGrafter"/>
</dbReference>
<dbReference type="InterPro" id="IPR028939">
    <property type="entry name" value="P5C_Rdtase_cat_N"/>
</dbReference>
<evidence type="ECO:0000313" key="6">
    <source>
        <dbReference type="Proteomes" id="UP000001817"/>
    </source>
</evidence>
<dbReference type="NCBIfam" id="NF005063">
    <property type="entry name" value="PRK06476.1"/>
    <property type="match status" value="1"/>
</dbReference>
<sequence length="264" mass="28621">MSVGRIGFIGTGSITEAIVTGLATCADVPTEVWLSPRNAQIADRLAQAYPMVQVAGENQEVVDRCDVVCLAVRPQVAESVLQALRFSGRHHVISFIATYGLDKLRTLIAPAKTLVRAAPLPTVAEHLCNTLVFPADDIARSLFTQLGGAIEVGSEEAFDVLFSATATMGSYFALLHNQARWLEQHGSTYSEARDYLASLHFGLASVARKTQTRFDELSKEFTTAGGLNEQVLDALGAHRVFNAFDDAFDQVLHRIGGTVSQRNE</sequence>
<gene>
    <name evidence="5" type="ORF">Bxe_B1422</name>
</gene>
<accession>Q13MZ7</accession>
<dbReference type="PATRIC" id="fig|266265.5.peg.6333"/>
<evidence type="ECO:0000259" key="4">
    <source>
        <dbReference type="Pfam" id="PF14748"/>
    </source>
</evidence>
<dbReference type="Pfam" id="PF14748">
    <property type="entry name" value="P5CR_dimer"/>
    <property type="match status" value="1"/>
</dbReference>
<proteinExistence type="inferred from homology"/>
<evidence type="ECO:0000256" key="2">
    <source>
        <dbReference type="PIRSR" id="PIRSR000193-1"/>
    </source>
</evidence>
<dbReference type="OrthoDB" id="4425838at2"/>
<dbReference type="EC" id="1.5.1.2" evidence="5"/>
<evidence type="ECO:0000256" key="1">
    <source>
        <dbReference type="ARBA" id="ARBA00005525"/>
    </source>
</evidence>
<dbReference type="Pfam" id="PF03807">
    <property type="entry name" value="F420_oxidored"/>
    <property type="match status" value="1"/>
</dbReference>
<dbReference type="STRING" id="266265.Bxe_B1422"/>
<dbReference type="PANTHER" id="PTHR11645">
    <property type="entry name" value="PYRROLINE-5-CARBOXYLATE REDUCTASE"/>
    <property type="match status" value="1"/>
</dbReference>
<organism evidence="5 6">
    <name type="scientific">Paraburkholderia xenovorans (strain LB400)</name>
    <dbReference type="NCBI Taxonomy" id="266265"/>
    <lineage>
        <taxon>Bacteria</taxon>
        <taxon>Pseudomonadati</taxon>
        <taxon>Pseudomonadota</taxon>
        <taxon>Betaproteobacteria</taxon>
        <taxon>Burkholderiales</taxon>
        <taxon>Burkholderiaceae</taxon>
        <taxon>Paraburkholderia</taxon>
    </lineage>
</organism>
<dbReference type="SUPFAM" id="SSF48179">
    <property type="entry name" value="6-phosphogluconate dehydrogenase C-terminal domain-like"/>
    <property type="match status" value="1"/>
</dbReference>
<keyword evidence="2" id="KW-0521">NADP</keyword>
<keyword evidence="6" id="KW-1185">Reference proteome</keyword>
<feature type="binding site" evidence="2">
    <location>
        <position position="58"/>
    </location>
    <ligand>
        <name>NADPH</name>
        <dbReference type="ChEBI" id="CHEBI:57783"/>
    </ligand>
</feature>
<dbReference type="Proteomes" id="UP000001817">
    <property type="component" value="Chromosome 2"/>
</dbReference>
<feature type="domain" description="Pyrroline-5-carboxylate reductase catalytic N-terminal" evidence="3">
    <location>
        <begin position="5"/>
        <end position="97"/>
    </location>
</feature>
<dbReference type="PANTHER" id="PTHR11645:SF13">
    <property type="entry name" value="PYRROLINE-5-CARBOXYLATE REDUCTASE CATALYTIC N-TERMINAL DOMAIN-CONTAINING PROTEIN"/>
    <property type="match status" value="1"/>
</dbReference>
<dbReference type="AlphaFoldDB" id="Q13MZ7"/>
<feature type="domain" description="Pyrroline-5-carboxylate reductase dimerisation" evidence="4">
    <location>
        <begin position="158"/>
        <end position="254"/>
    </location>
</feature>
<comment type="similarity">
    <text evidence="1">Belongs to the pyrroline-5-carboxylate reductase family.</text>
</comment>
<dbReference type="KEGG" id="bxe:Bxe_B1422"/>
<dbReference type="EMBL" id="CP000271">
    <property type="protein sequence ID" value="ABE34542.1"/>
    <property type="molecule type" value="Genomic_DNA"/>
</dbReference>
<dbReference type="InterPro" id="IPR036291">
    <property type="entry name" value="NAD(P)-bd_dom_sf"/>
</dbReference>
<dbReference type="KEGG" id="bxb:DR64_6725"/>
<dbReference type="RefSeq" id="WP_011491866.1">
    <property type="nucleotide sequence ID" value="NC_007952.1"/>
</dbReference>
<keyword evidence="5" id="KW-0560">Oxidoreductase</keyword>
<evidence type="ECO:0000313" key="5">
    <source>
        <dbReference type="EMBL" id="ABE34542.1"/>
    </source>
</evidence>
<dbReference type="InterPro" id="IPR008927">
    <property type="entry name" value="6-PGluconate_DH-like_C_sf"/>
</dbReference>
<dbReference type="eggNOG" id="COG0345">
    <property type="taxonomic scope" value="Bacteria"/>
</dbReference>
<dbReference type="InterPro" id="IPR029036">
    <property type="entry name" value="P5CR_dimer"/>
</dbReference>
<dbReference type="InterPro" id="IPR000304">
    <property type="entry name" value="Pyrroline-COOH_reductase"/>
</dbReference>
<dbReference type="DNASU" id="4008089"/>
<dbReference type="PIRSF" id="PIRSF000193">
    <property type="entry name" value="Pyrrol-5-carb_rd"/>
    <property type="match status" value="1"/>
</dbReference>
<evidence type="ECO:0000259" key="3">
    <source>
        <dbReference type="Pfam" id="PF03807"/>
    </source>
</evidence>
<dbReference type="SUPFAM" id="SSF51735">
    <property type="entry name" value="NAD(P)-binding Rossmann-fold domains"/>
    <property type="match status" value="1"/>
</dbReference>
<protein>
    <submittedName>
        <fullName evidence="5">Pyrroline-5-carboxylate reductase</fullName>
        <ecNumber evidence="5">1.5.1.2</ecNumber>
    </submittedName>
</protein>